<reference evidence="1 2" key="1">
    <citation type="submission" date="2019-08" db="EMBL/GenBank/DDBJ databases">
        <authorList>
            <person name="Alioto T."/>
            <person name="Alioto T."/>
            <person name="Gomez Garrido J."/>
        </authorList>
    </citation>
    <scope>NUCLEOTIDE SEQUENCE [LARGE SCALE GENOMIC DNA]</scope>
</reference>
<evidence type="ECO:0000313" key="2">
    <source>
        <dbReference type="Proteomes" id="UP000325440"/>
    </source>
</evidence>
<gene>
    <name evidence="1" type="ORF">CINCED_3A011269</name>
</gene>
<protein>
    <submittedName>
        <fullName evidence="1">Uncharacterized protein</fullName>
    </submittedName>
</protein>
<accession>A0A5E4NB33</accession>
<organism evidence="1 2">
    <name type="scientific">Cinara cedri</name>
    <dbReference type="NCBI Taxonomy" id="506608"/>
    <lineage>
        <taxon>Eukaryota</taxon>
        <taxon>Metazoa</taxon>
        <taxon>Ecdysozoa</taxon>
        <taxon>Arthropoda</taxon>
        <taxon>Hexapoda</taxon>
        <taxon>Insecta</taxon>
        <taxon>Pterygota</taxon>
        <taxon>Neoptera</taxon>
        <taxon>Paraneoptera</taxon>
        <taxon>Hemiptera</taxon>
        <taxon>Sternorrhyncha</taxon>
        <taxon>Aphidomorpha</taxon>
        <taxon>Aphidoidea</taxon>
        <taxon>Aphididae</taxon>
        <taxon>Lachninae</taxon>
        <taxon>Cinara</taxon>
    </lineage>
</organism>
<dbReference type="EMBL" id="CABPRJ010001911">
    <property type="protein sequence ID" value="VVC40999.1"/>
    <property type="molecule type" value="Genomic_DNA"/>
</dbReference>
<dbReference type="Proteomes" id="UP000325440">
    <property type="component" value="Unassembled WGS sequence"/>
</dbReference>
<name>A0A5E4NB33_9HEMI</name>
<evidence type="ECO:0000313" key="1">
    <source>
        <dbReference type="EMBL" id="VVC40999.1"/>
    </source>
</evidence>
<keyword evidence="2" id="KW-1185">Reference proteome</keyword>
<sequence>MFRPKYLIDWDKGIGMLPRKSSRQGGRRRLKAILFLTKQGISFWGHNEFQSSTNTANFTELLEMFADDDTKTDCDRGCSPEYQNDRHVVK</sequence>
<proteinExistence type="predicted"/>
<dbReference type="OrthoDB" id="8045002at2759"/>
<dbReference type="AlphaFoldDB" id="A0A5E4NB33"/>